<dbReference type="HAMAP" id="MF_00202">
    <property type="entry name" value="Idi"/>
    <property type="match status" value="1"/>
</dbReference>
<organism evidence="13 14">
    <name type="scientific">Candidatus Gottesmanbacteria bacterium GW2011_GWA1_43_11</name>
    <dbReference type="NCBI Taxonomy" id="1618436"/>
    <lineage>
        <taxon>Bacteria</taxon>
        <taxon>Candidatus Gottesmaniibacteriota</taxon>
    </lineage>
</organism>
<dbReference type="AlphaFoldDB" id="A0A0G1ER71"/>
<keyword evidence="5" id="KW-0479">Metal-binding</keyword>
<dbReference type="CDD" id="cd02885">
    <property type="entry name" value="NUDIX_IPP_Isomerase"/>
    <property type="match status" value="1"/>
</dbReference>
<evidence type="ECO:0000256" key="1">
    <source>
        <dbReference type="ARBA" id="ARBA00004826"/>
    </source>
</evidence>
<dbReference type="PIRSF" id="PIRSF018427">
    <property type="entry name" value="Isopntndiph_ism"/>
    <property type="match status" value="1"/>
</dbReference>
<dbReference type="EMBL" id="LCFB01000006">
    <property type="protein sequence ID" value="KKS85556.1"/>
    <property type="molecule type" value="Genomic_DNA"/>
</dbReference>
<evidence type="ECO:0000256" key="9">
    <source>
        <dbReference type="ARBA" id="ARBA00023235"/>
    </source>
</evidence>
<dbReference type="GO" id="GO:0050992">
    <property type="term" value="P:dimethylallyl diphosphate biosynthetic process"/>
    <property type="evidence" value="ECO:0007669"/>
    <property type="project" value="UniProtKB-UniPathway"/>
</dbReference>
<comment type="caution">
    <text evidence="13">The sequence shown here is derived from an EMBL/GenBank/DDBJ whole genome shotgun (WGS) entry which is preliminary data.</text>
</comment>
<dbReference type="InterPro" id="IPR011876">
    <property type="entry name" value="IsopentenylPP_isomerase_typ1"/>
</dbReference>
<evidence type="ECO:0000256" key="7">
    <source>
        <dbReference type="ARBA" id="ARBA00023211"/>
    </source>
</evidence>
<comment type="similarity">
    <text evidence="2">Belongs to the IPP isomerase type 1 family.</text>
</comment>
<accession>A0A0G1ER71</accession>
<dbReference type="InterPro" id="IPR056375">
    <property type="entry name" value="Idi_bact"/>
</dbReference>
<dbReference type="NCBIfam" id="TIGR02150">
    <property type="entry name" value="IPP_isom_1"/>
    <property type="match status" value="1"/>
</dbReference>
<dbReference type="PROSITE" id="PS51462">
    <property type="entry name" value="NUDIX"/>
    <property type="match status" value="1"/>
</dbReference>
<dbReference type="Proteomes" id="UP000034543">
    <property type="component" value="Unassembled WGS sequence"/>
</dbReference>
<keyword evidence="8" id="KW-0414">Isoprene biosynthesis</keyword>
<dbReference type="GO" id="GO:0008299">
    <property type="term" value="P:isoprenoid biosynthetic process"/>
    <property type="evidence" value="ECO:0007669"/>
    <property type="project" value="UniProtKB-UniRule"/>
</dbReference>
<feature type="active site" evidence="11">
    <location>
        <position position="65"/>
    </location>
</feature>
<evidence type="ECO:0000259" key="12">
    <source>
        <dbReference type="PROSITE" id="PS51462"/>
    </source>
</evidence>
<evidence type="ECO:0000313" key="13">
    <source>
        <dbReference type="EMBL" id="KKS85556.1"/>
    </source>
</evidence>
<feature type="domain" description="Nudix hydrolase" evidence="12">
    <location>
        <begin position="28"/>
        <end position="162"/>
    </location>
</feature>
<dbReference type="PANTHER" id="PTHR10885:SF0">
    <property type="entry name" value="ISOPENTENYL-DIPHOSPHATE DELTA-ISOMERASE"/>
    <property type="match status" value="1"/>
</dbReference>
<evidence type="ECO:0000256" key="8">
    <source>
        <dbReference type="ARBA" id="ARBA00023229"/>
    </source>
</evidence>
<dbReference type="NCBIfam" id="NF002995">
    <property type="entry name" value="PRK03759.1"/>
    <property type="match status" value="1"/>
</dbReference>
<dbReference type="GO" id="GO:0004452">
    <property type="term" value="F:isopentenyl-diphosphate delta-isomerase activity"/>
    <property type="evidence" value="ECO:0007669"/>
    <property type="project" value="UniProtKB-UniRule"/>
</dbReference>
<keyword evidence="4" id="KW-0963">Cytoplasm</keyword>
<keyword evidence="9 13" id="KW-0413">Isomerase</keyword>
<keyword evidence="6" id="KW-0460">Magnesium</keyword>
<comment type="pathway">
    <text evidence="1">Isoprenoid biosynthesis; dimethylallyl diphosphate biosynthesis; dimethylallyl diphosphate from isopentenyl diphosphate: step 1/1.</text>
</comment>
<dbReference type="InterPro" id="IPR015797">
    <property type="entry name" value="NUDIX_hydrolase-like_dom_sf"/>
</dbReference>
<evidence type="ECO:0000256" key="10">
    <source>
        <dbReference type="NCBIfam" id="TIGR02150"/>
    </source>
</evidence>
<dbReference type="GO" id="GO:0046872">
    <property type="term" value="F:metal ion binding"/>
    <property type="evidence" value="ECO:0007669"/>
    <property type="project" value="UniProtKB-KW"/>
</dbReference>
<evidence type="ECO:0000256" key="4">
    <source>
        <dbReference type="ARBA" id="ARBA00022490"/>
    </source>
</evidence>
<evidence type="ECO:0000256" key="2">
    <source>
        <dbReference type="ARBA" id="ARBA00007579"/>
    </source>
</evidence>
<dbReference type="SUPFAM" id="SSF55811">
    <property type="entry name" value="Nudix"/>
    <property type="match status" value="1"/>
</dbReference>
<evidence type="ECO:0000313" key="14">
    <source>
        <dbReference type="Proteomes" id="UP000034543"/>
    </source>
</evidence>
<evidence type="ECO:0000256" key="3">
    <source>
        <dbReference type="ARBA" id="ARBA00012057"/>
    </source>
</evidence>
<dbReference type="InterPro" id="IPR000086">
    <property type="entry name" value="NUDIX_hydrolase_dom"/>
</dbReference>
<sequence>MELVVLVDEFNTQIGVADKQLVHTSQTPLHRGFSLFIFNAKKELLLTQRALTKKTFPGIWSNTVCGHPLPNEDVITAAKRRLKDELRMSAYEYEIVKSDYMYSFTDQNGIKENEICPILVAHSNAFPRPDFSEIADWKWIKWEIFLVEAESNSSHYSPWSIEEAKIIAQKHQF</sequence>
<gene>
    <name evidence="13" type="ORF">UV59_C0006G0012</name>
</gene>
<name>A0A0G1ER71_9BACT</name>
<keyword evidence="7" id="KW-0464">Manganese</keyword>
<feature type="active site" evidence="11">
    <location>
        <position position="114"/>
    </location>
</feature>
<dbReference type="Gene3D" id="3.90.79.10">
    <property type="entry name" value="Nucleoside Triphosphate Pyrophosphohydrolase"/>
    <property type="match status" value="1"/>
</dbReference>
<proteinExistence type="inferred from homology"/>
<dbReference type="Pfam" id="PF00293">
    <property type="entry name" value="NUDIX"/>
    <property type="match status" value="1"/>
</dbReference>
<evidence type="ECO:0000256" key="5">
    <source>
        <dbReference type="ARBA" id="ARBA00022723"/>
    </source>
</evidence>
<dbReference type="STRING" id="1618436.UV59_C0006G0012"/>
<evidence type="ECO:0000256" key="11">
    <source>
        <dbReference type="PIRSR" id="PIRSR018427-1"/>
    </source>
</evidence>
<dbReference type="PANTHER" id="PTHR10885">
    <property type="entry name" value="ISOPENTENYL-DIPHOSPHATE DELTA-ISOMERASE"/>
    <property type="match status" value="1"/>
</dbReference>
<dbReference type="EC" id="5.3.3.2" evidence="3 10"/>
<protein>
    <recommendedName>
        <fullName evidence="3 10">Isopentenyl-diphosphate delta-isomerase</fullName>
        <ecNumber evidence="3 10">5.3.3.2</ecNumber>
    </recommendedName>
</protein>
<dbReference type="UniPathway" id="UPA00059">
    <property type="reaction ID" value="UER00104"/>
</dbReference>
<evidence type="ECO:0000256" key="6">
    <source>
        <dbReference type="ARBA" id="ARBA00022842"/>
    </source>
</evidence>
<reference evidence="13 14" key="1">
    <citation type="journal article" date="2015" name="Nature">
        <title>rRNA introns, odd ribosomes, and small enigmatic genomes across a large radiation of phyla.</title>
        <authorList>
            <person name="Brown C.T."/>
            <person name="Hug L.A."/>
            <person name="Thomas B.C."/>
            <person name="Sharon I."/>
            <person name="Castelle C.J."/>
            <person name="Singh A."/>
            <person name="Wilkins M.J."/>
            <person name="Williams K.H."/>
            <person name="Banfield J.F."/>
        </authorList>
    </citation>
    <scope>NUCLEOTIDE SEQUENCE [LARGE SCALE GENOMIC DNA]</scope>
</reference>